<keyword evidence="1" id="KW-0238">DNA-binding</keyword>
<feature type="domain" description="HMG box" evidence="2">
    <location>
        <begin position="37"/>
        <end position="105"/>
    </location>
</feature>
<dbReference type="OrthoDB" id="2309678at2759"/>
<name>A0A397TB31_9GLOM</name>
<dbReference type="GO" id="GO:0003677">
    <property type="term" value="F:DNA binding"/>
    <property type="evidence" value="ECO:0007669"/>
    <property type="project" value="UniProtKB-UniRule"/>
</dbReference>
<gene>
    <name evidence="3" type="ORF">C1645_817210</name>
</gene>
<evidence type="ECO:0000259" key="2">
    <source>
        <dbReference type="PROSITE" id="PS50118"/>
    </source>
</evidence>
<proteinExistence type="predicted"/>
<keyword evidence="1" id="KW-0539">Nucleus</keyword>
<evidence type="ECO:0000256" key="1">
    <source>
        <dbReference type="PROSITE-ProRule" id="PRU00267"/>
    </source>
</evidence>
<feature type="DNA-binding region" description="HMG box" evidence="1">
    <location>
        <begin position="37"/>
        <end position="105"/>
    </location>
</feature>
<dbReference type="InterPro" id="IPR036910">
    <property type="entry name" value="HMG_box_dom_sf"/>
</dbReference>
<sequence>MRLNHEAEINTLSKQLNLNPEFIKNIMKYQREHAPRKKRKISAYNVFQTDWWEIKKPDGYNLSTANIQKMCSDDWKNLDKEDCQTYQEKANEISNNQELNSTKYIENAKSRLVVLNKGIHDVRKIFGTLQIMCGIEFITLAVSNRNELQCNYFGTNTGEEFYRKSSKFQDFITPFRSLSIVKHNEYIGIFDKVEKSFVQNKDSLLKISDKKNVESSFIP</sequence>
<evidence type="ECO:0000313" key="3">
    <source>
        <dbReference type="EMBL" id="RIA95092.1"/>
    </source>
</evidence>
<dbReference type="PROSITE" id="PS50118">
    <property type="entry name" value="HMG_BOX_2"/>
    <property type="match status" value="1"/>
</dbReference>
<reference evidence="3 4" key="1">
    <citation type="submission" date="2018-06" db="EMBL/GenBank/DDBJ databases">
        <title>Comparative genomics reveals the genomic features of Rhizophagus irregularis, R. cerebriforme, R. diaphanum and Gigaspora rosea, and their symbiotic lifestyle signature.</title>
        <authorList>
            <person name="Morin E."/>
            <person name="San Clemente H."/>
            <person name="Chen E.C.H."/>
            <person name="De La Providencia I."/>
            <person name="Hainaut M."/>
            <person name="Kuo A."/>
            <person name="Kohler A."/>
            <person name="Murat C."/>
            <person name="Tang N."/>
            <person name="Roy S."/>
            <person name="Loubradou J."/>
            <person name="Henrissat B."/>
            <person name="Grigoriev I.V."/>
            <person name="Corradi N."/>
            <person name="Roux C."/>
            <person name="Martin F.M."/>
        </authorList>
    </citation>
    <scope>NUCLEOTIDE SEQUENCE [LARGE SCALE GENOMIC DNA]</scope>
    <source>
        <strain evidence="3 4">DAOM 227022</strain>
    </source>
</reference>
<organism evidence="3 4">
    <name type="scientific">Glomus cerebriforme</name>
    <dbReference type="NCBI Taxonomy" id="658196"/>
    <lineage>
        <taxon>Eukaryota</taxon>
        <taxon>Fungi</taxon>
        <taxon>Fungi incertae sedis</taxon>
        <taxon>Mucoromycota</taxon>
        <taxon>Glomeromycotina</taxon>
        <taxon>Glomeromycetes</taxon>
        <taxon>Glomerales</taxon>
        <taxon>Glomeraceae</taxon>
        <taxon>Glomus</taxon>
    </lineage>
</organism>
<dbReference type="Proteomes" id="UP000265703">
    <property type="component" value="Unassembled WGS sequence"/>
</dbReference>
<comment type="caution">
    <text evidence="3">The sequence shown here is derived from an EMBL/GenBank/DDBJ whole genome shotgun (WGS) entry which is preliminary data.</text>
</comment>
<protein>
    <recommendedName>
        <fullName evidence="2">HMG box domain-containing protein</fullName>
    </recommendedName>
</protein>
<accession>A0A397TB31</accession>
<dbReference type="EMBL" id="QKYT01000068">
    <property type="protein sequence ID" value="RIA95092.1"/>
    <property type="molecule type" value="Genomic_DNA"/>
</dbReference>
<dbReference type="Gene3D" id="1.10.30.10">
    <property type="entry name" value="High mobility group box domain"/>
    <property type="match status" value="1"/>
</dbReference>
<dbReference type="AlphaFoldDB" id="A0A397TB31"/>
<dbReference type="GO" id="GO:0005634">
    <property type="term" value="C:nucleus"/>
    <property type="evidence" value="ECO:0007669"/>
    <property type="project" value="UniProtKB-UniRule"/>
</dbReference>
<dbReference type="SUPFAM" id="SSF47095">
    <property type="entry name" value="HMG-box"/>
    <property type="match status" value="1"/>
</dbReference>
<dbReference type="CDD" id="cd00084">
    <property type="entry name" value="HMG-box_SF"/>
    <property type="match status" value="1"/>
</dbReference>
<dbReference type="InterPro" id="IPR009071">
    <property type="entry name" value="HMG_box_dom"/>
</dbReference>
<evidence type="ECO:0000313" key="4">
    <source>
        <dbReference type="Proteomes" id="UP000265703"/>
    </source>
</evidence>
<dbReference type="Pfam" id="PF09011">
    <property type="entry name" value="HMG_box_2"/>
    <property type="match status" value="1"/>
</dbReference>
<keyword evidence="4" id="KW-1185">Reference proteome</keyword>